<dbReference type="GO" id="GO:0003677">
    <property type="term" value="F:DNA binding"/>
    <property type="evidence" value="ECO:0007669"/>
    <property type="project" value="InterPro"/>
</dbReference>
<feature type="domain" description="Resolvase/invertase-type recombinase catalytic" evidence="2">
    <location>
        <begin position="1"/>
        <end position="138"/>
    </location>
</feature>
<evidence type="ECO:0000259" key="2">
    <source>
        <dbReference type="PROSITE" id="PS51736"/>
    </source>
</evidence>
<dbReference type="RefSeq" id="WP_137024587.1">
    <property type="nucleotide sequence ID" value="NZ_SZNT01000554.1"/>
</dbReference>
<dbReference type="GO" id="GO:0000150">
    <property type="term" value="F:DNA strand exchange activity"/>
    <property type="evidence" value="ECO:0007669"/>
    <property type="project" value="InterPro"/>
</dbReference>
<evidence type="ECO:0000313" key="4">
    <source>
        <dbReference type="Proteomes" id="UP000309170"/>
    </source>
</evidence>
<dbReference type="InterPro" id="IPR050639">
    <property type="entry name" value="SSR_resolvase"/>
</dbReference>
<accession>A0A9X9EQ96</accession>
<dbReference type="EMBL" id="SZNT01000554">
    <property type="protein sequence ID" value="TKH06157.1"/>
    <property type="molecule type" value="Genomic_DNA"/>
</dbReference>
<comment type="similarity">
    <text evidence="1">Belongs to the site-specific recombinase resolvase family.</text>
</comment>
<dbReference type="SUPFAM" id="SSF53041">
    <property type="entry name" value="Resolvase-like"/>
    <property type="match status" value="1"/>
</dbReference>
<dbReference type="PANTHER" id="PTHR30461:SF26">
    <property type="entry name" value="RESOLVASE HOMOLOG YNEB"/>
    <property type="match status" value="1"/>
</dbReference>
<dbReference type="CDD" id="cd03768">
    <property type="entry name" value="SR_ResInv"/>
    <property type="match status" value="1"/>
</dbReference>
<evidence type="ECO:0000256" key="1">
    <source>
        <dbReference type="ARBA" id="ARBA00009913"/>
    </source>
</evidence>
<dbReference type="PANTHER" id="PTHR30461">
    <property type="entry name" value="DNA-INVERTASE FROM LAMBDOID PROPHAGE"/>
    <property type="match status" value="1"/>
</dbReference>
<comment type="caution">
    <text evidence="3">The sequence shown here is derived from an EMBL/GenBank/DDBJ whole genome shotgun (WGS) entry which is preliminary data.</text>
</comment>
<dbReference type="Pfam" id="PF00239">
    <property type="entry name" value="Resolvase"/>
    <property type="match status" value="1"/>
</dbReference>
<organism evidence="3 4">
    <name type="scientific">Peribacillus simplex</name>
    <dbReference type="NCBI Taxonomy" id="1478"/>
    <lineage>
        <taxon>Bacteria</taxon>
        <taxon>Bacillati</taxon>
        <taxon>Bacillota</taxon>
        <taxon>Bacilli</taxon>
        <taxon>Bacillales</taxon>
        <taxon>Bacillaceae</taxon>
        <taxon>Peribacillus</taxon>
    </lineage>
</organism>
<dbReference type="Proteomes" id="UP000309170">
    <property type="component" value="Unassembled WGS sequence"/>
</dbReference>
<name>A0A9X9EQ96_9BACI</name>
<dbReference type="Gene3D" id="3.40.50.1390">
    <property type="entry name" value="Resolvase, N-terminal catalytic domain"/>
    <property type="match status" value="1"/>
</dbReference>
<dbReference type="InterPro" id="IPR036162">
    <property type="entry name" value="Resolvase-like_N_sf"/>
</dbReference>
<protein>
    <submittedName>
        <fullName evidence="3">Recombinase family protein</fullName>
    </submittedName>
</protein>
<sequence length="192" mass="21656">MRYGYGRVSSIGQNLTAQINQLKDHGCEVIYKEKVSGRKKDNREEFKKLLETVEEGDTVVVTKLDRFARSTKDALSTIELLNQKNVSLVVLNMGGDKVDTSTAIGKLMITVLSGIAEFEADMIKERQLEGIELAKQRGVYKGRPSKYTDKHKGLHHALELFNNRVTNKLTVNEISDITKISRATLYRAVKKQ</sequence>
<dbReference type="AlphaFoldDB" id="A0A9X9EQ96"/>
<evidence type="ECO:0000313" key="3">
    <source>
        <dbReference type="EMBL" id="TKH06157.1"/>
    </source>
</evidence>
<gene>
    <name evidence="3" type="ORF">FC678_23685</name>
</gene>
<reference evidence="3 4" key="1">
    <citation type="journal article" date="2019" name="Environ. Microbiol.">
        <title>An active ?-lactamase is a part of an orchestrated cell wall stress resistance network of Bacillus subtilis and related rhizosphere species.</title>
        <authorList>
            <person name="Bucher T."/>
            <person name="Keren-Paz A."/>
            <person name="Hausser J."/>
            <person name="Olender T."/>
            <person name="Cytryn E."/>
            <person name="Kolodkin-Gal I."/>
        </authorList>
    </citation>
    <scope>NUCLEOTIDE SEQUENCE [LARGE SCALE GENOMIC DNA]</scope>
    <source>
        <strain evidence="3 4">I4</strain>
    </source>
</reference>
<dbReference type="SMART" id="SM00857">
    <property type="entry name" value="Resolvase"/>
    <property type="match status" value="1"/>
</dbReference>
<dbReference type="InterPro" id="IPR006119">
    <property type="entry name" value="Resolv_N"/>
</dbReference>
<dbReference type="PROSITE" id="PS51736">
    <property type="entry name" value="RECOMBINASES_3"/>
    <property type="match status" value="1"/>
</dbReference>
<proteinExistence type="inferred from homology"/>